<keyword evidence="7 11" id="KW-0472">Membrane</keyword>
<dbReference type="AlphaFoldDB" id="A0A9F2RD86"/>
<dbReference type="Gene3D" id="1.20.1070.10">
    <property type="entry name" value="Rhodopsin 7-helix transmembrane proteins"/>
    <property type="match status" value="1"/>
</dbReference>
<dbReference type="OrthoDB" id="5964498at2759"/>
<evidence type="ECO:0000256" key="9">
    <source>
        <dbReference type="ARBA" id="ARBA00023224"/>
    </source>
</evidence>
<reference evidence="14" key="1">
    <citation type="submission" date="2025-08" db="UniProtKB">
        <authorList>
            <consortium name="RefSeq"/>
        </authorList>
    </citation>
    <scope>IDENTIFICATION</scope>
    <source>
        <tissue evidence="14">Liver</tissue>
    </source>
</reference>
<evidence type="ECO:0000256" key="3">
    <source>
        <dbReference type="ARBA" id="ARBA00022692"/>
    </source>
</evidence>
<keyword evidence="9 10" id="KW-0807">Transducer</keyword>
<evidence type="ECO:0000256" key="11">
    <source>
        <dbReference type="RuleBase" id="RU363047"/>
    </source>
</evidence>
<keyword evidence="6 10" id="KW-0297">G-protein coupled receptor</keyword>
<evidence type="ECO:0000256" key="6">
    <source>
        <dbReference type="ARBA" id="ARBA00023040"/>
    </source>
</evidence>
<evidence type="ECO:0000256" key="10">
    <source>
        <dbReference type="RuleBase" id="RU000688"/>
    </source>
</evidence>
<comment type="subcellular location">
    <subcellularLocation>
        <location evidence="1 11">Cell membrane</location>
        <topology evidence="1 11">Multi-pass membrane protein</topology>
    </subcellularLocation>
</comment>
<dbReference type="InterPro" id="IPR000725">
    <property type="entry name" value="Olfact_rcpt"/>
</dbReference>
<feature type="transmembrane region" description="Helical" evidence="11">
    <location>
        <begin position="194"/>
        <end position="223"/>
    </location>
</feature>
<gene>
    <name evidence="14" type="primary">LOC103066415</name>
</gene>
<keyword evidence="4 11" id="KW-0552">Olfaction</keyword>
<keyword evidence="3 10" id="KW-0812">Transmembrane</keyword>
<dbReference type="PROSITE" id="PS50262">
    <property type="entry name" value="G_PROTEIN_RECEP_F1_2"/>
    <property type="match status" value="1"/>
</dbReference>
<dbReference type="KEGG" id="pbi:103066415"/>
<name>A0A9F2RD86_PYTBI</name>
<dbReference type="InterPro" id="IPR000276">
    <property type="entry name" value="GPCR_Rhodpsn"/>
</dbReference>
<proteinExistence type="inferred from homology"/>
<dbReference type="FunFam" id="1.20.1070.10:FF:000015">
    <property type="entry name" value="Olfactory receptor"/>
    <property type="match status" value="1"/>
</dbReference>
<evidence type="ECO:0000313" key="14">
    <source>
        <dbReference type="RefSeq" id="XP_007443560.1"/>
    </source>
</evidence>
<dbReference type="GeneID" id="103066415"/>
<dbReference type="Proteomes" id="UP000695026">
    <property type="component" value="Unplaced"/>
</dbReference>
<keyword evidence="11" id="KW-0716">Sensory transduction</keyword>
<comment type="similarity">
    <text evidence="10">Belongs to the G-protein coupled receptor 1 family.</text>
</comment>
<dbReference type="GO" id="GO:0004930">
    <property type="term" value="F:G protein-coupled receptor activity"/>
    <property type="evidence" value="ECO:0007669"/>
    <property type="project" value="UniProtKB-KW"/>
</dbReference>
<feature type="transmembrane region" description="Helical" evidence="11">
    <location>
        <begin position="23"/>
        <end position="46"/>
    </location>
</feature>
<keyword evidence="5 11" id="KW-1133">Transmembrane helix</keyword>
<dbReference type="PANTHER" id="PTHR26452">
    <property type="entry name" value="OLFACTORY RECEPTOR"/>
    <property type="match status" value="1"/>
</dbReference>
<dbReference type="PRINTS" id="PR00237">
    <property type="entry name" value="GPCRRHODOPSN"/>
</dbReference>
<dbReference type="OMA" id="MIFPLQY"/>
<accession>A0A9F2RD86</accession>
<dbReference type="GO" id="GO:0005886">
    <property type="term" value="C:plasma membrane"/>
    <property type="evidence" value="ECO:0007669"/>
    <property type="project" value="UniProtKB-SubCell"/>
</dbReference>
<feature type="transmembrane region" description="Helical" evidence="11">
    <location>
        <begin position="235"/>
        <end position="255"/>
    </location>
</feature>
<organism evidence="13 14">
    <name type="scientific">Python bivittatus</name>
    <name type="common">Burmese python</name>
    <name type="synonym">Python molurus bivittatus</name>
    <dbReference type="NCBI Taxonomy" id="176946"/>
    <lineage>
        <taxon>Eukaryota</taxon>
        <taxon>Metazoa</taxon>
        <taxon>Chordata</taxon>
        <taxon>Craniata</taxon>
        <taxon>Vertebrata</taxon>
        <taxon>Euteleostomi</taxon>
        <taxon>Lepidosauria</taxon>
        <taxon>Squamata</taxon>
        <taxon>Bifurcata</taxon>
        <taxon>Unidentata</taxon>
        <taxon>Episquamata</taxon>
        <taxon>Toxicofera</taxon>
        <taxon>Serpentes</taxon>
        <taxon>Henophidia</taxon>
        <taxon>Pythonidae</taxon>
        <taxon>Python</taxon>
    </lineage>
</organism>
<evidence type="ECO:0000256" key="1">
    <source>
        <dbReference type="ARBA" id="ARBA00004651"/>
    </source>
</evidence>
<evidence type="ECO:0000256" key="2">
    <source>
        <dbReference type="ARBA" id="ARBA00022475"/>
    </source>
</evidence>
<evidence type="ECO:0000256" key="4">
    <source>
        <dbReference type="ARBA" id="ARBA00022725"/>
    </source>
</evidence>
<feature type="transmembrane region" description="Helical" evidence="11">
    <location>
        <begin position="58"/>
        <end position="76"/>
    </location>
</feature>
<dbReference type="RefSeq" id="XP_007443560.1">
    <property type="nucleotide sequence ID" value="XM_007443498.1"/>
</dbReference>
<evidence type="ECO:0000259" key="12">
    <source>
        <dbReference type="PROSITE" id="PS50262"/>
    </source>
</evidence>
<feature type="domain" description="G-protein coupled receptors family 1 profile" evidence="12">
    <location>
        <begin position="39"/>
        <end position="288"/>
    </location>
</feature>
<sequence length="311" mass="35364">MENQTIVTEFILLGLSSDPQIQVFLFLLFLIIYVATLFGNALIMLVVRTDPTLHTPMFFLLSHLAFLDICYSSVTLPKMLKSLITKQKTISQEGCIAQIFFFFQAACAEVFILSAMAYDRYIAICDPLHYISIMRKEICRQLLGGAWAMGFLYGVMNSLPLVKLHFCRNNEISHYSCEIPSLLLLSCDETFSNYIILLASSFLFGFASFLLTFVSYIYIIATILKIRSAEGRSKAFSTCTSHLIVVALFYVTGYFRYLRPNSSSSVILDHLFSIQYSISTPMLNPVIYSLKTKEVKEAIKKLMNQKFGYPH</sequence>
<dbReference type="PROSITE" id="PS00237">
    <property type="entry name" value="G_PROTEIN_RECEP_F1_1"/>
    <property type="match status" value="1"/>
</dbReference>
<feature type="transmembrane region" description="Helical" evidence="11">
    <location>
        <begin position="96"/>
        <end position="118"/>
    </location>
</feature>
<keyword evidence="2 11" id="KW-1003">Cell membrane</keyword>
<evidence type="ECO:0000256" key="8">
    <source>
        <dbReference type="ARBA" id="ARBA00023170"/>
    </source>
</evidence>
<dbReference type="PRINTS" id="PR00245">
    <property type="entry name" value="OLFACTORYR"/>
</dbReference>
<dbReference type="InterPro" id="IPR050516">
    <property type="entry name" value="Olfactory_GPCR"/>
</dbReference>
<evidence type="ECO:0000256" key="7">
    <source>
        <dbReference type="ARBA" id="ARBA00023136"/>
    </source>
</evidence>
<evidence type="ECO:0000256" key="5">
    <source>
        <dbReference type="ARBA" id="ARBA00022989"/>
    </source>
</evidence>
<dbReference type="SUPFAM" id="SSF81321">
    <property type="entry name" value="Family A G protein-coupled receptor-like"/>
    <property type="match status" value="1"/>
</dbReference>
<dbReference type="GO" id="GO:0004984">
    <property type="term" value="F:olfactory receptor activity"/>
    <property type="evidence" value="ECO:0007669"/>
    <property type="project" value="InterPro"/>
</dbReference>
<evidence type="ECO:0000313" key="13">
    <source>
        <dbReference type="Proteomes" id="UP000695026"/>
    </source>
</evidence>
<dbReference type="CDD" id="cd15229">
    <property type="entry name" value="7tmA_OR8S1-like"/>
    <property type="match status" value="1"/>
</dbReference>
<dbReference type="Pfam" id="PF13853">
    <property type="entry name" value="7tm_4"/>
    <property type="match status" value="1"/>
</dbReference>
<dbReference type="InterPro" id="IPR017452">
    <property type="entry name" value="GPCR_Rhodpsn_7TM"/>
</dbReference>
<protein>
    <recommendedName>
        <fullName evidence="11">Olfactory receptor</fullName>
    </recommendedName>
</protein>
<keyword evidence="8 10" id="KW-0675">Receptor</keyword>
<keyword evidence="13" id="KW-1185">Reference proteome</keyword>